<reference evidence="3 4" key="1">
    <citation type="submission" date="2018-11" db="EMBL/GenBank/DDBJ databases">
        <title>Genomic Encyclopedia of Type Strains, Phase IV (KMG-IV): sequencing the most valuable type-strain genomes for metagenomic binning, comparative biology and taxonomic classification.</title>
        <authorList>
            <person name="Goeker M."/>
        </authorList>
    </citation>
    <scope>NUCLEOTIDE SEQUENCE [LARGE SCALE GENOMIC DNA]</scope>
    <source>
        <strain evidence="3 4">DSM 100275</strain>
    </source>
</reference>
<dbReference type="AlphaFoldDB" id="A0A3N1Y5R1"/>
<evidence type="ECO:0000313" key="3">
    <source>
        <dbReference type="EMBL" id="ROR34143.1"/>
    </source>
</evidence>
<name>A0A3N1Y5R1_9GAMM</name>
<keyword evidence="4" id="KW-1185">Reference proteome</keyword>
<dbReference type="PANTHER" id="PTHR38591">
    <property type="entry name" value="HYDROLASE"/>
    <property type="match status" value="1"/>
</dbReference>
<dbReference type="OrthoDB" id="9770826at2"/>
<dbReference type="Pfam" id="PF07143">
    <property type="entry name" value="CrtC"/>
    <property type="match status" value="1"/>
</dbReference>
<dbReference type="PANTHER" id="PTHR38591:SF1">
    <property type="entry name" value="BLL1000 PROTEIN"/>
    <property type="match status" value="1"/>
</dbReference>
<gene>
    <name evidence="3" type="ORF">EDC57_0038</name>
</gene>
<dbReference type="InterPro" id="IPR023374">
    <property type="entry name" value="AttH-like_dom_sf"/>
</dbReference>
<dbReference type="Pfam" id="PF17186">
    <property type="entry name" value="Lipocalin_9"/>
    <property type="match status" value="1"/>
</dbReference>
<organism evidence="3 4">
    <name type="scientific">Inmirania thermothiophila</name>
    <dbReference type="NCBI Taxonomy" id="1750597"/>
    <lineage>
        <taxon>Bacteria</taxon>
        <taxon>Pseudomonadati</taxon>
        <taxon>Pseudomonadota</taxon>
        <taxon>Gammaproteobacteria</taxon>
        <taxon>Chromatiales</taxon>
        <taxon>Ectothiorhodospiraceae</taxon>
        <taxon>Inmirania</taxon>
    </lineage>
</organism>
<comment type="caution">
    <text evidence="3">The sequence shown here is derived from an EMBL/GenBank/DDBJ whole genome shotgun (WGS) entry which is preliminary data.</text>
</comment>
<feature type="domain" description="AttH" evidence="2">
    <location>
        <begin position="63"/>
        <end position="231"/>
    </location>
</feature>
<dbReference type="GO" id="GO:0016787">
    <property type="term" value="F:hydrolase activity"/>
    <property type="evidence" value="ECO:0007669"/>
    <property type="project" value="UniProtKB-KW"/>
</dbReference>
<feature type="chain" id="PRO_5018301397" evidence="1">
    <location>
        <begin position="20"/>
        <end position="370"/>
    </location>
</feature>
<keyword evidence="3" id="KW-0378">Hydrolase</keyword>
<dbReference type="RefSeq" id="WP_123399073.1">
    <property type="nucleotide sequence ID" value="NZ_RJVI01000001.1"/>
</dbReference>
<dbReference type="PROSITE" id="PS51257">
    <property type="entry name" value="PROKAR_LIPOPROTEIN"/>
    <property type="match status" value="1"/>
</dbReference>
<dbReference type="Gene3D" id="2.40.370.10">
    <property type="entry name" value="AttH-like domain"/>
    <property type="match status" value="2"/>
</dbReference>
<dbReference type="EMBL" id="RJVI01000001">
    <property type="protein sequence ID" value="ROR34143.1"/>
    <property type="molecule type" value="Genomic_DNA"/>
</dbReference>
<dbReference type="Proteomes" id="UP000276634">
    <property type="component" value="Unassembled WGS sequence"/>
</dbReference>
<dbReference type="SUPFAM" id="SSF159245">
    <property type="entry name" value="AttH-like"/>
    <property type="match status" value="1"/>
</dbReference>
<evidence type="ECO:0000259" key="2">
    <source>
        <dbReference type="Pfam" id="PF07143"/>
    </source>
</evidence>
<dbReference type="InterPro" id="IPR010791">
    <property type="entry name" value="AttH_dom"/>
</dbReference>
<proteinExistence type="predicted"/>
<evidence type="ECO:0000256" key="1">
    <source>
        <dbReference type="SAM" id="SignalP"/>
    </source>
</evidence>
<keyword evidence="1" id="KW-0732">Signal</keyword>
<sequence>MRAAAAAMLLLLAGCGAGPAPPGPPLRLDRLLAAPDAPGWAQVTGPVALAFPRDHGPHPAYRHEWWYLTGHLADDAGGRYGFQLTFFRFGLRPDGAAAGWRAAQAYMAHFALTDAGGGRFHAAERLARPAAGLAGASPRRVWVGPWWMEGDPDRVLRIGAADGPWGLALALRPLRPRVLHGRAGYSRKGPGAGQASIYYGYTRLAAEGRVRTPAGARTVRGTAWMDREWGSGALGPGQAGWDWFALQLEGEGELMYYRLRRRDGGTDPASAGTRVGPDGRVRPLAAQDVRLRVRGTWRSPRTGVRYPSGWTLALPAEGLELVLEPLLADQELDLSVRYWEGAVTVTGRRGGRPLRGRGYVELVGYGEEGG</sequence>
<protein>
    <submittedName>
        <fullName evidence="3">Putative secreted hydrolase</fullName>
    </submittedName>
</protein>
<feature type="signal peptide" evidence="1">
    <location>
        <begin position="1"/>
        <end position="19"/>
    </location>
</feature>
<accession>A0A3N1Y5R1</accession>
<evidence type="ECO:0000313" key="4">
    <source>
        <dbReference type="Proteomes" id="UP000276634"/>
    </source>
</evidence>